<organism evidence="2 3">
    <name type="scientific">Luteipulveratus halotolerans</name>
    <dbReference type="NCBI Taxonomy" id="1631356"/>
    <lineage>
        <taxon>Bacteria</taxon>
        <taxon>Bacillati</taxon>
        <taxon>Actinomycetota</taxon>
        <taxon>Actinomycetes</taxon>
        <taxon>Micrococcales</taxon>
        <taxon>Dermacoccaceae</taxon>
        <taxon>Luteipulveratus</taxon>
    </lineage>
</organism>
<protein>
    <recommendedName>
        <fullName evidence="1">DUF4097 domain-containing protein</fullName>
    </recommendedName>
</protein>
<dbReference type="STRING" id="1631356.VV01_02980"/>
<dbReference type="Proteomes" id="UP000037397">
    <property type="component" value="Unassembled WGS sequence"/>
</dbReference>
<keyword evidence="3" id="KW-1185">Reference proteome</keyword>
<accession>A0A0L6CF59</accession>
<reference evidence="3" key="1">
    <citation type="submission" date="2015-03" db="EMBL/GenBank/DDBJ databases">
        <title>Luteipulveratus halotolerans sp. nov., a novel actinobacterium (Dermacoccaceae) from Sarawak, Malaysia.</title>
        <authorList>
            <person name="Juboi H."/>
            <person name="Basik A."/>
            <person name="Shamsul S.S."/>
            <person name="Arnold P."/>
            <person name="Schmitt E.K."/>
            <person name="Sanglier J.-J."/>
            <person name="Yeo T."/>
        </authorList>
    </citation>
    <scope>NUCLEOTIDE SEQUENCE [LARGE SCALE GENOMIC DNA]</scope>
    <source>
        <strain evidence="3">C296001</strain>
    </source>
</reference>
<dbReference type="InterPro" id="IPR025164">
    <property type="entry name" value="Toastrack_DUF4097"/>
</dbReference>
<sequence length="273" mass="27548">MQEFTFETPEPAELSVEIGSGQVDVTADEVATSQVTVDGPGADDVTVTQEGRRIVVKSHKRSGLFSRHERVDVTVVVPTGSDLVVRTGSGDVRTSGRFGQGALTTGSGDVEASQFAGDVVSTAGSGDIRIAEVGGALRGKSGSGGVRIGRVAGAADISSGSGDLAIDGCGTESSFKTGSGNVAIGDTTQRVTVTTASGDVSVQGLRGGAVKIRTASGDVAIALAEGVPVWADINTVSGTVHRDIASAGEPTEGQAHIELHILTASGRIDLRHI</sequence>
<name>A0A0L6CF59_9MICO</name>
<comment type="caution">
    <text evidence="2">The sequence shown here is derived from an EMBL/GenBank/DDBJ whole genome shotgun (WGS) entry which is preliminary data.</text>
</comment>
<proteinExistence type="predicted"/>
<gene>
    <name evidence="2" type="ORF">VV01_02980</name>
</gene>
<dbReference type="Pfam" id="PF13349">
    <property type="entry name" value="DUF4097"/>
    <property type="match status" value="1"/>
</dbReference>
<evidence type="ECO:0000313" key="3">
    <source>
        <dbReference type="Proteomes" id="UP000037397"/>
    </source>
</evidence>
<dbReference type="OrthoDB" id="9810998at2"/>
<evidence type="ECO:0000313" key="2">
    <source>
        <dbReference type="EMBL" id="KNX36334.1"/>
    </source>
</evidence>
<dbReference type="RefSeq" id="WP_050668585.1">
    <property type="nucleotide sequence ID" value="NZ_LAIR01000002.1"/>
</dbReference>
<evidence type="ECO:0000259" key="1">
    <source>
        <dbReference type="Pfam" id="PF13349"/>
    </source>
</evidence>
<feature type="domain" description="DUF4097" evidence="1">
    <location>
        <begin position="17"/>
        <end position="270"/>
    </location>
</feature>
<dbReference type="AlphaFoldDB" id="A0A0L6CF59"/>
<dbReference type="EMBL" id="LAIR01000002">
    <property type="protein sequence ID" value="KNX36334.1"/>
    <property type="molecule type" value="Genomic_DNA"/>
</dbReference>